<evidence type="ECO:0000313" key="4">
    <source>
        <dbReference type="Proteomes" id="UP001403385"/>
    </source>
</evidence>
<evidence type="ECO:0000313" key="3">
    <source>
        <dbReference type="EMBL" id="MEN7548315.1"/>
    </source>
</evidence>
<keyword evidence="4" id="KW-1185">Reference proteome</keyword>
<name>A0AAW9S986_9BACT</name>
<dbReference type="PRINTS" id="PR01543">
    <property type="entry name" value="ANATRNSFRASE"/>
</dbReference>
<evidence type="ECO:0000256" key="1">
    <source>
        <dbReference type="ARBA" id="ARBA00006547"/>
    </source>
</evidence>
<dbReference type="Pfam" id="PF00797">
    <property type="entry name" value="Acetyltransf_2"/>
    <property type="match status" value="1"/>
</dbReference>
<sequence>MKTKLQQYFDRIGFTSHAKPDLETLHQLHLLHLTHIPFENLDVMYHNPISLEPEKLFKKLVEKKRGGFCYEMNGLFQQVLQTIGFDSHLIAARVKNSQGGFGREDDHAAILTILDGNIYLTDVGFGDSFLKPILLETGTVTEGKYTITEYDDNYLAYSSKNETTKQFETQFIFTLQERPLSYFTEGCEFHQTSPDSHFTKGRVITLAREDGRVTLSESKLKISQQGKVTEFPIHSEKTFSTYLKEYFHLNTEQLID</sequence>
<organism evidence="3 4">
    <name type="scientific">Rapidithrix thailandica</name>
    <dbReference type="NCBI Taxonomy" id="413964"/>
    <lineage>
        <taxon>Bacteria</taxon>
        <taxon>Pseudomonadati</taxon>
        <taxon>Bacteroidota</taxon>
        <taxon>Cytophagia</taxon>
        <taxon>Cytophagales</taxon>
        <taxon>Flammeovirgaceae</taxon>
        <taxon>Rapidithrix</taxon>
    </lineage>
</organism>
<dbReference type="GO" id="GO:0016407">
    <property type="term" value="F:acetyltransferase activity"/>
    <property type="evidence" value="ECO:0007669"/>
    <property type="project" value="InterPro"/>
</dbReference>
<protein>
    <submittedName>
        <fullName evidence="3">Arylamine N-acetyltransferase</fullName>
    </submittedName>
</protein>
<dbReference type="PANTHER" id="PTHR11786:SF0">
    <property type="entry name" value="ARYLAMINE N-ACETYLTRANSFERASE 4-RELATED"/>
    <property type="match status" value="1"/>
</dbReference>
<gene>
    <name evidence="3" type="ORF">AAG747_10380</name>
</gene>
<dbReference type="Proteomes" id="UP001403385">
    <property type="component" value="Unassembled WGS sequence"/>
</dbReference>
<dbReference type="PANTHER" id="PTHR11786">
    <property type="entry name" value="N-HYDROXYARYLAMINE O-ACETYLTRANSFERASE"/>
    <property type="match status" value="1"/>
</dbReference>
<reference evidence="3 4" key="1">
    <citation type="submission" date="2024-04" db="EMBL/GenBank/DDBJ databases">
        <title>Novel genus in family Flammeovirgaceae.</title>
        <authorList>
            <person name="Nguyen T.H."/>
            <person name="Vuong T.Q."/>
            <person name="Le H."/>
            <person name="Kim S.-G."/>
        </authorList>
    </citation>
    <scope>NUCLEOTIDE SEQUENCE [LARGE SCALE GENOMIC DNA]</scope>
    <source>
        <strain evidence="3 4">JCM 23209</strain>
    </source>
</reference>
<comment type="similarity">
    <text evidence="1 2">Belongs to the arylamine N-acetyltransferase family.</text>
</comment>
<dbReference type="SUPFAM" id="SSF54001">
    <property type="entry name" value="Cysteine proteinases"/>
    <property type="match status" value="1"/>
</dbReference>
<accession>A0AAW9S986</accession>
<dbReference type="InterPro" id="IPR053710">
    <property type="entry name" value="Arylamine_NAT_domain_sf"/>
</dbReference>
<dbReference type="InterPro" id="IPR038765">
    <property type="entry name" value="Papain-like_cys_pep_sf"/>
</dbReference>
<proteinExistence type="inferred from homology"/>
<dbReference type="AlphaFoldDB" id="A0AAW9S986"/>
<dbReference type="RefSeq" id="WP_346821094.1">
    <property type="nucleotide sequence ID" value="NZ_JBDKWZ010000005.1"/>
</dbReference>
<comment type="caution">
    <text evidence="3">The sequence shown here is derived from an EMBL/GenBank/DDBJ whole genome shotgun (WGS) entry which is preliminary data.</text>
</comment>
<dbReference type="EMBL" id="JBDKWZ010000005">
    <property type="protein sequence ID" value="MEN7548315.1"/>
    <property type="molecule type" value="Genomic_DNA"/>
</dbReference>
<evidence type="ECO:0000256" key="2">
    <source>
        <dbReference type="RuleBase" id="RU003452"/>
    </source>
</evidence>
<dbReference type="InterPro" id="IPR001447">
    <property type="entry name" value="Arylamine_N-AcTrfase"/>
</dbReference>
<dbReference type="Gene3D" id="3.30.2140.20">
    <property type="match status" value="1"/>
</dbReference>